<dbReference type="Proteomes" id="UP000297966">
    <property type="component" value="Unassembled WGS sequence"/>
</dbReference>
<accession>A0A4Y9L8B2</accession>
<evidence type="ECO:0000313" key="1">
    <source>
        <dbReference type="EMBL" id="TFV39818.1"/>
    </source>
</evidence>
<name>A0A4Y9L8B2_9BRAD</name>
<protein>
    <submittedName>
        <fullName evidence="1">Uncharacterized protein</fullName>
    </submittedName>
</protein>
<gene>
    <name evidence="1" type="ORF">E4K65_39595</name>
</gene>
<dbReference type="OrthoDB" id="9946768at2"/>
<proteinExistence type="predicted"/>
<dbReference type="EMBL" id="SPQT01000034">
    <property type="protein sequence ID" value="TFV39818.1"/>
    <property type="molecule type" value="Genomic_DNA"/>
</dbReference>
<reference evidence="1 2" key="1">
    <citation type="submission" date="2019-03" db="EMBL/GenBank/DDBJ databases">
        <title>Bradyrhizobium diversity isolated from nodules of Chamaecrista fasciculata.</title>
        <authorList>
            <person name="Klepa M.S."/>
            <person name="Urquiaga M.O."/>
            <person name="Hungria M."/>
            <person name="Delamuta J.R."/>
        </authorList>
    </citation>
    <scope>NUCLEOTIDE SEQUENCE [LARGE SCALE GENOMIC DNA]</scope>
    <source>
        <strain evidence="1 2">CNPSo 3448</strain>
    </source>
</reference>
<keyword evidence="2" id="KW-1185">Reference proteome</keyword>
<organism evidence="1 2">
    <name type="scientific">Bradyrhizobium niftali</name>
    <dbReference type="NCBI Taxonomy" id="2560055"/>
    <lineage>
        <taxon>Bacteria</taxon>
        <taxon>Pseudomonadati</taxon>
        <taxon>Pseudomonadota</taxon>
        <taxon>Alphaproteobacteria</taxon>
        <taxon>Hyphomicrobiales</taxon>
        <taxon>Nitrobacteraceae</taxon>
        <taxon>Bradyrhizobium</taxon>
    </lineage>
</organism>
<comment type="caution">
    <text evidence="1">The sequence shown here is derived from an EMBL/GenBank/DDBJ whole genome shotgun (WGS) entry which is preliminary data.</text>
</comment>
<sequence>MPKQRIKPIEYDQSASSALAACKDYLQEAEQYIQGDGKSLPNPTPLLTARFPSSSLLEAKAKDGVDGLDWPTIAAKILDRKAKSDRFFDPWYFAVVLLLELPGGRIVLDRSNRQQYFYAAYAGSNAKENFYLRRIIVNTPVWADTQEGKHRDGAHYDYRRATLHWVCKDVVRTLGKKTRTVSSNRDGAIRFAVKLFKQQLAAHRLSPRSRLPGLELTAPDYERLLSIALYIADAMHEKYLVAKTRNG</sequence>
<evidence type="ECO:0000313" key="2">
    <source>
        <dbReference type="Proteomes" id="UP000297966"/>
    </source>
</evidence>
<dbReference type="RefSeq" id="WP_135178709.1">
    <property type="nucleotide sequence ID" value="NZ_SPQT01000034.1"/>
</dbReference>
<dbReference type="AlphaFoldDB" id="A0A4Y9L8B2"/>